<dbReference type="Proteomes" id="UP000076727">
    <property type="component" value="Unassembled WGS sequence"/>
</dbReference>
<evidence type="ECO:0000313" key="2">
    <source>
        <dbReference type="Proteomes" id="UP000076727"/>
    </source>
</evidence>
<sequence>MSESHYPADFVLDLHDLAAIILDCHARADDIIAKAQLVEILADATDLQTRSEEARLHSTSRLFKGRAHHHRRLRPPDGVKLPEGFELTRRALENAFWRCKTYDSGYVLAYAAQCVLESLPPTTRLRARTSSGYEITCSPSDVMEMQVLPRQACYMVVYEPRPDLGPPKVDMERRLSGFLEPMPWLYLFVGQPTSADPERDTRVALDLALPQIGGRGGAHELFALERGLDYHEKVLPRYAQESGDPHSQAG</sequence>
<protein>
    <submittedName>
        <fullName evidence="1">Uncharacterized protein</fullName>
    </submittedName>
</protein>
<organism evidence="1 2">
    <name type="scientific">Daedalea quercina L-15889</name>
    <dbReference type="NCBI Taxonomy" id="1314783"/>
    <lineage>
        <taxon>Eukaryota</taxon>
        <taxon>Fungi</taxon>
        <taxon>Dikarya</taxon>
        <taxon>Basidiomycota</taxon>
        <taxon>Agaricomycotina</taxon>
        <taxon>Agaricomycetes</taxon>
        <taxon>Polyporales</taxon>
        <taxon>Fomitopsis</taxon>
    </lineage>
</organism>
<dbReference type="STRING" id="1314783.A0A165UEP0"/>
<dbReference type="OrthoDB" id="432970at2759"/>
<gene>
    <name evidence="1" type="ORF">DAEQUDRAFT_734369</name>
</gene>
<proteinExistence type="predicted"/>
<dbReference type="AlphaFoldDB" id="A0A165UEP0"/>
<reference evidence="1 2" key="1">
    <citation type="journal article" date="2016" name="Mol. Biol. Evol.">
        <title>Comparative Genomics of Early-Diverging Mushroom-Forming Fungi Provides Insights into the Origins of Lignocellulose Decay Capabilities.</title>
        <authorList>
            <person name="Nagy L.G."/>
            <person name="Riley R."/>
            <person name="Tritt A."/>
            <person name="Adam C."/>
            <person name="Daum C."/>
            <person name="Floudas D."/>
            <person name="Sun H."/>
            <person name="Yadav J.S."/>
            <person name="Pangilinan J."/>
            <person name="Larsson K.H."/>
            <person name="Matsuura K."/>
            <person name="Barry K."/>
            <person name="Labutti K."/>
            <person name="Kuo R."/>
            <person name="Ohm R.A."/>
            <person name="Bhattacharya S.S."/>
            <person name="Shirouzu T."/>
            <person name="Yoshinaga Y."/>
            <person name="Martin F.M."/>
            <person name="Grigoriev I.V."/>
            <person name="Hibbett D.S."/>
        </authorList>
    </citation>
    <scope>NUCLEOTIDE SEQUENCE [LARGE SCALE GENOMIC DNA]</scope>
    <source>
        <strain evidence="1 2">L-15889</strain>
    </source>
</reference>
<name>A0A165UEP0_9APHY</name>
<evidence type="ECO:0000313" key="1">
    <source>
        <dbReference type="EMBL" id="KZT74803.1"/>
    </source>
</evidence>
<accession>A0A165UEP0</accession>
<keyword evidence="2" id="KW-1185">Reference proteome</keyword>
<dbReference type="EMBL" id="KV429032">
    <property type="protein sequence ID" value="KZT74803.1"/>
    <property type="molecule type" value="Genomic_DNA"/>
</dbReference>